<reference evidence="3 4" key="1">
    <citation type="submission" date="2018-08" db="EMBL/GenBank/DDBJ databases">
        <authorList>
            <person name="Laetsch R D."/>
            <person name="Stevens L."/>
            <person name="Kumar S."/>
            <person name="Blaxter L. M."/>
        </authorList>
    </citation>
    <scope>NUCLEOTIDE SEQUENCE [LARGE SCALE GENOMIC DNA]</scope>
</reference>
<dbReference type="STRING" id="42156.A0A3P6SH79"/>
<organism evidence="3 4">
    <name type="scientific">Litomosoides sigmodontis</name>
    <name type="common">Filarial nematode worm</name>
    <dbReference type="NCBI Taxonomy" id="42156"/>
    <lineage>
        <taxon>Eukaryota</taxon>
        <taxon>Metazoa</taxon>
        <taxon>Ecdysozoa</taxon>
        <taxon>Nematoda</taxon>
        <taxon>Chromadorea</taxon>
        <taxon>Rhabditida</taxon>
        <taxon>Spirurina</taxon>
        <taxon>Spiruromorpha</taxon>
        <taxon>Filarioidea</taxon>
        <taxon>Onchocercidae</taxon>
        <taxon>Litomosoides</taxon>
    </lineage>
</organism>
<dbReference type="Pfam" id="PF20504">
    <property type="entry name" value="IntS14_C"/>
    <property type="match status" value="1"/>
</dbReference>
<evidence type="ECO:0000259" key="1">
    <source>
        <dbReference type="Pfam" id="PF20504"/>
    </source>
</evidence>
<dbReference type="EMBL" id="UYRX01000053">
    <property type="protein sequence ID" value="VDK71637.1"/>
    <property type="molecule type" value="Genomic_DNA"/>
</dbReference>
<dbReference type="PANTHER" id="PTHR13532">
    <property type="match status" value="1"/>
</dbReference>
<sequence length="509" mass="57768">MSWVYVSFLWHDRVPKKCAEVSVLLRELCKVWRFHLQMTVYLAVDSSLSMRLPIDDNSEISRRVVACQLALQTLQKVQALDVDRKIRLVDFSHNSKIISCDTRNIGDAEKNLNWFVYSAHFVGTAVSLFVWAEDFIGASASADLISLFLLIKMENDDETSILVVFTDACAFTPRPDFFPFKEEVNLTHLPNCTVKFACVLDEGLTDENQIARLWAISLQTESFKEEIELEDSKSWMPYFMSDYDTIDSYSDALAKDLCPMPTFLLKCGSLEAYFSTLPSTDNEDWKTRIEIIGFVPVNYLANIPTTRHHFLIPLPNSEDFLNLLSTTLRSEENVAICRVGKNLYGGLCHAGIKEEDPSVCRLLIVLFPPGVMPVPWLPPFNTMCSQSVVDAANEGQSFCLVNDGLSKPSYSSVQRTCWYEVHGLQSDIQKIARLLKKIPDRTLLFYSELNRIRSYCCALGAEDVLEKLIQVLDEESSAQSPLIIKHALYVNEKLRMYGLKNSAEILPLQ</sequence>
<proteinExistence type="predicted"/>
<dbReference type="InterPro" id="IPR046471">
    <property type="entry name" value="IntS14_C"/>
</dbReference>
<dbReference type="EMBL" id="UYRX01000053">
    <property type="protein sequence ID" value="VDK71636.1"/>
    <property type="molecule type" value="Genomic_DNA"/>
</dbReference>
<dbReference type="Proteomes" id="UP000277928">
    <property type="component" value="Unassembled WGS sequence"/>
</dbReference>
<dbReference type="OMA" id="IHAYCCA"/>
<name>A0A3P6SH79_LITSI</name>
<protein>
    <recommendedName>
        <fullName evidence="1">Integrator complex subunit 14 C-terminal domain-containing protein</fullName>
    </recommendedName>
</protein>
<keyword evidence="4" id="KW-1185">Reference proteome</keyword>
<accession>A0A3P6SH79</accession>
<dbReference type="AlphaFoldDB" id="A0A3P6SH79"/>
<evidence type="ECO:0000313" key="4">
    <source>
        <dbReference type="Proteomes" id="UP000277928"/>
    </source>
</evidence>
<dbReference type="GO" id="GO:0034472">
    <property type="term" value="P:snRNA 3'-end processing"/>
    <property type="evidence" value="ECO:0007669"/>
    <property type="project" value="TreeGrafter"/>
</dbReference>
<dbReference type="InterPro" id="IPR039841">
    <property type="entry name" value="INTS14"/>
</dbReference>
<evidence type="ECO:0000313" key="2">
    <source>
        <dbReference type="EMBL" id="VDK71636.1"/>
    </source>
</evidence>
<gene>
    <name evidence="2" type="ORF">NLS_LOCUS1502</name>
    <name evidence="3" type="ORF">NLS_LOCUS1503</name>
</gene>
<evidence type="ECO:0000313" key="3">
    <source>
        <dbReference type="EMBL" id="VDK71637.1"/>
    </source>
</evidence>
<dbReference type="OrthoDB" id="5792636at2759"/>
<dbReference type="GO" id="GO:0032039">
    <property type="term" value="C:integrator complex"/>
    <property type="evidence" value="ECO:0007669"/>
    <property type="project" value="InterPro"/>
</dbReference>
<feature type="domain" description="Integrator complex subunit 14 C-terminal" evidence="1">
    <location>
        <begin position="417"/>
        <end position="476"/>
    </location>
</feature>
<dbReference type="PANTHER" id="PTHR13532:SF3">
    <property type="entry name" value="INTEGRATOR COMPLEX SUBUNIT 14"/>
    <property type="match status" value="1"/>
</dbReference>